<evidence type="ECO:0000313" key="2">
    <source>
        <dbReference type="EMBL" id="QSQ27153.1"/>
    </source>
</evidence>
<evidence type="ECO:0000256" key="1">
    <source>
        <dbReference type="SAM" id="Phobius"/>
    </source>
</evidence>
<gene>
    <name evidence="2" type="ORF">JY651_20550</name>
</gene>
<dbReference type="Proteomes" id="UP000662747">
    <property type="component" value="Chromosome"/>
</dbReference>
<name>A0ABX7P9K8_9BACT</name>
<sequence>MSSLVIRLVCGLLFSALVLGAVVHPPDNISQGIGMLLPGAMLLSVALKGPRRSIIKKKRAAPAPTAVR</sequence>
<dbReference type="RefSeq" id="WP_206728680.1">
    <property type="nucleotide sequence ID" value="NZ_CP071090.1"/>
</dbReference>
<evidence type="ECO:0000313" key="3">
    <source>
        <dbReference type="Proteomes" id="UP000662747"/>
    </source>
</evidence>
<keyword evidence="3" id="KW-1185">Reference proteome</keyword>
<keyword evidence="1" id="KW-1133">Transmembrane helix</keyword>
<accession>A0ABX7P9K8</accession>
<keyword evidence="1" id="KW-0812">Transmembrane</keyword>
<organism evidence="2 3">
    <name type="scientific">Pyxidicoccus parkwayensis</name>
    <dbReference type="NCBI Taxonomy" id="2813578"/>
    <lineage>
        <taxon>Bacteria</taxon>
        <taxon>Pseudomonadati</taxon>
        <taxon>Myxococcota</taxon>
        <taxon>Myxococcia</taxon>
        <taxon>Myxococcales</taxon>
        <taxon>Cystobacterineae</taxon>
        <taxon>Myxococcaceae</taxon>
        <taxon>Pyxidicoccus</taxon>
    </lineage>
</organism>
<reference evidence="2 3" key="1">
    <citation type="submission" date="2021-02" db="EMBL/GenBank/DDBJ databases">
        <title>De Novo genome assembly of isolated myxobacteria.</title>
        <authorList>
            <person name="Stevens D.C."/>
        </authorList>
    </citation>
    <scope>NUCLEOTIDE SEQUENCE [LARGE SCALE GENOMIC DNA]</scope>
    <source>
        <strain evidence="3">SCPEA02</strain>
    </source>
</reference>
<proteinExistence type="predicted"/>
<protein>
    <submittedName>
        <fullName evidence="2">Uncharacterized protein</fullName>
    </submittedName>
</protein>
<keyword evidence="1" id="KW-0472">Membrane</keyword>
<feature type="transmembrane region" description="Helical" evidence="1">
    <location>
        <begin position="30"/>
        <end position="49"/>
    </location>
</feature>
<dbReference type="EMBL" id="CP071090">
    <property type="protein sequence ID" value="QSQ27153.1"/>
    <property type="molecule type" value="Genomic_DNA"/>
</dbReference>